<dbReference type="EMBL" id="CP045571">
    <property type="protein sequence ID" value="QFX96106.1"/>
    <property type="molecule type" value="Genomic_DNA"/>
</dbReference>
<feature type="compositionally biased region" description="Acidic residues" evidence="1">
    <location>
        <begin position="484"/>
        <end position="493"/>
    </location>
</feature>
<evidence type="ECO:0000313" key="3">
    <source>
        <dbReference type="Proteomes" id="UP000363590"/>
    </source>
</evidence>
<feature type="region of interest" description="Disordered" evidence="1">
    <location>
        <begin position="437"/>
        <end position="496"/>
    </location>
</feature>
<feature type="region of interest" description="Disordered" evidence="1">
    <location>
        <begin position="521"/>
        <end position="541"/>
    </location>
</feature>
<dbReference type="KEGG" id="atx:GCD22_01823"/>
<feature type="compositionally biased region" description="Basic residues" evidence="1">
    <location>
        <begin position="144"/>
        <end position="157"/>
    </location>
</feature>
<feature type="compositionally biased region" description="Basic and acidic residues" evidence="1">
    <location>
        <begin position="132"/>
        <end position="143"/>
    </location>
</feature>
<feature type="region of interest" description="Disordered" evidence="1">
    <location>
        <begin position="657"/>
        <end position="688"/>
    </location>
</feature>
<feature type="compositionally biased region" description="Polar residues" evidence="1">
    <location>
        <begin position="670"/>
        <end position="679"/>
    </location>
</feature>
<organism evidence="2 3">
    <name type="scientific">Acidithiobacillus thiooxidans ATCC 19377</name>
    <dbReference type="NCBI Taxonomy" id="637390"/>
    <lineage>
        <taxon>Bacteria</taxon>
        <taxon>Pseudomonadati</taxon>
        <taxon>Pseudomonadota</taxon>
        <taxon>Acidithiobacillia</taxon>
        <taxon>Acidithiobacillales</taxon>
        <taxon>Acidithiobacillaceae</taxon>
        <taxon>Acidithiobacillus</taxon>
    </lineage>
</organism>
<evidence type="ECO:0000313" key="2">
    <source>
        <dbReference type="EMBL" id="QFX96106.1"/>
    </source>
</evidence>
<proteinExistence type="predicted"/>
<feature type="region of interest" description="Disordered" evidence="1">
    <location>
        <begin position="274"/>
        <end position="305"/>
    </location>
</feature>
<feature type="compositionally biased region" description="Basic and acidic residues" evidence="1">
    <location>
        <begin position="657"/>
        <end position="667"/>
    </location>
</feature>
<name>A0A5P9XSF8_ACITH</name>
<accession>A0A5P9XSF8</accession>
<dbReference type="RefSeq" id="WP_153940688.1">
    <property type="nucleotide sequence ID" value="NZ_CP045571.1"/>
</dbReference>
<sequence>MPIVKSKPALTGDCGEPLLPDTVDLRSLCWMKLDMCRLQGSDFRHLADNEEFGAAVKLWMASMQQVPAGSLPNNDRIIASLAGYANVPRRWNKVRDMALYGWIPCNNDRLYHPVISEMVLEVQGSKGGVQHALRDGKEDAAAERRRKNRERVKRWRKARAEAAEQATASGQAAGVDAQSKQSVPAVRPTVTPGVRSDVMRVMPDVTPDVTRYSVTNGVTVMRYSNAVISDKIQIKIERENIYNQAVTPKGVTALQRNAAVTRDVMRNEAPDVTRYTDTADTPNLPGDAVQSSTKVPENKPLPPETDLPFQDGYAQDGAITDCEPVSEIPWNETESCTALMPPESVLENHHDAVGEPSVQVDEKNFFQSEKFFENSARESAQEVVQETVPENLPEPMGDTGLPSSDVEPSDEQDSLWDLFIKDGQTVALDDGAVALAGSSDHEPLEGAATDSIPAAEDAVAPNDPVPPLDGDAQESYEAPWGREDNEEMSPGDEEAARALFESMKRAGLSIDQDEVDDAAAEVPVDVQDPETDAAPTPNTRLERAVHEALGDGTEKKVLAQETVPEASTSGEAAADADQSALPARAAKNGARFAEFWAAYPKRVARKVCEKKWKARKLDEKADVILADIAERLKKDYRWLDGYIPNPETYLNGNRWEDDILPESERPGHKNGSSSASIDAQRQKEDAALRQIYGKDADPAFLNGLSKVSRRNAVNMVEWMRSKGAKTPVDG</sequence>
<gene>
    <name evidence="2" type="ORF">GCD22_01823</name>
</gene>
<evidence type="ECO:0000256" key="1">
    <source>
        <dbReference type="SAM" id="MobiDB-lite"/>
    </source>
</evidence>
<protein>
    <submittedName>
        <fullName evidence="2">DUF1376 domain-containing protein</fullName>
    </submittedName>
</protein>
<dbReference type="GeneID" id="60696153"/>
<feature type="region of interest" description="Disordered" evidence="1">
    <location>
        <begin position="389"/>
        <end position="412"/>
    </location>
</feature>
<feature type="region of interest" description="Disordered" evidence="1">
    <location>
        <begin position="128"/>
        <end position="190"/>
    </location>
</feature>
<dbReference type="AlphaFoldDB" id="A0A5P9XSF8"/>
<dbReference type="Proteomes" id="UP000363590">
    <property type="component" value="Chromosome"/>
</dbReference>
<feature type="compositionally biased region" description="Low complexity" evidence="1">
    <location>
        <begin position="163"/>
        <end position="174"/>
    </location>
</feature>
<reference evidence="2 3" key="1">
    <citation type="submission" date="2019-10" db="EMBL/GenBank/DDBJ databases">
        <authorList>
            <person name="Wang R."/>
        </authorList>
    </citation>
    <scope>NUCLEOTIDE SEQUENCE [LARGE SCALE GENOMIC DNA]</scope>
    <source>
        <strain evidence="2 3">ATCC 19377</strain>
    </source>
</reference>